<gene>
    <name evidence="1" type="ORF">A4A49_35494</name>
</gene>
<dbReference type="AlphaFoldDB" id="A0A1J6HTM5"/>
<evidence type="ECO:0000313" key="1">
    <source>
        <dbReference type="EMBL" id="OIS96245.1"/>
    </source>
</evidence>
<accession>A0A1J6HTM5</accession>
<protein>
    <submittedName>
        <fullName evidence="1">Uncharacterized protein</fullName>
    </submittedName>
</protein>
<dbReference type="Proteomes" id="UP000187609">
    <property type="component" value="Unassembled WGS sequence"/>
</dbReference>
<reference evidence="1" key="1">
    <citation type="submission" date="2016-11" db="EMBL/GenBank/DDBJ databases">
        <title>The genome of Nicotiana attenuata.</title>
        <authorList>
            <person name="Xu S."/>
            <person name="Brockmoeller T."/>
            <person name="Gaquerel E."/>
            <person name="Navarro A."/>
            <person name="Kuhl H."/>
            <person name="Gase K."/>
            <person name="Ling Z."/>
            <person name="Zhou W."/>
            <person name="Kreitzer C."/>
            <person name="Stanke M."/>
            <person name="Tang H."/>
            <person name="Lyons E."/>
            <person name="Pandey P."/>
            <person name="Pandey S.P."/>
            <person name="Timmermann B."/>
            <person name="Baldwin I.T."/>
        </authorList>
    </citation>
    <scope>NUCLEOTIDE SEQUENCE [LARGE SCALE GENOMIC DNA]</scope>
    <source>
        <strain evidence="1">UT</strain>
    </source>
</reference>
<dbReference type="EMBL" id="MJEQ01037194">
    <property type="protein sequence ID" value="OIS96245.1"/>
    <property type="molecule type" value="Genomic_DNA"/>
</dbReference>
<evidence type="ECO:0000313" key="2">
    <source>
        <dbReference type="Proteomes" id="UP000187609"/>
    </source>
</evidence>
<name>A0A1J6HTM5_NICAT</name>
<organism evidence="1 2">
    <name type="scientific">Nicotiana attenuata</name>
    <name type="common">Coyote tobacco</name>
    <dbReference type="NCBI Taxonomy" id="49451"/>
    <lineage>
        <taxon>Eukaryota</taxon>
        <taxon>Viridiplantae</taxon>
        <taxon>Streptophyta</taxon>
        <taxon>Embryophyta</taxon>
        <taxon>Tracheophyta</taxon>
        <taxon>Spermatophyta</taxon>
        <taxon>Magnoliopsida</taxon>
        <taxon>eudicotyledons</taxon>
        <taxon>Gunneridae</taxon>
        <taxon>Pentapetalae</taxon>
        <taxon>asterids</taxon>
        <taxon>lamiids</taxon>
        <taxon>Solanales</taxon>
        <taxon>Solanaceae</taxon>
        <taxon>Nicotianoideae</taxon>
        <taxon>Nicotianeae</taxon>
        <taxon>Nicotiana</taxon>
    </lineage>
</organism>
<feature type="non-terminal residue" evidence="1">
    <location>
        <position position="68"/>
    </location>
</feature>
<sequence>MAKLLNPSDNKLTPLIPTLFTFKPPFPSFSLCLKIRWFLSHFFILCCSNRVWFDCLSCGCFYCSTFVV</sequence>
<keyword evidence="2" id="KW-1185">Reference proteome</keyword>
<dbReference type="Gramene" id="OIS96245">
    <property type="protein sequence ID" value="OIS96245"/>
    <property type="gene ID" value="A4A49_35494"/>
</dbReference>
<proteinExistence type="predicted"/>
<comment type="caution">
    <text evidence="1">The sequence shown here is derived from an EMBL/GenBank/DDBJ whole genome shotgun (WGS) entry which is preliminary data.</text>
</comment>